<dbReference type="Gene3D" id="1.10.10.60">
    <property type="entry name" value="Homeodomain-like"/>
    <property type="match status" value="1"/>
</dbReference>
<reference evidence="13" key="1">
    <citation type="submission" date="2021-02" db="EMBL/GenBank/DDBJ databases">
        <authorList>
            <person name="Nowell W R."/>
        </authorList>
    </citation>
    <scope>NUCLEOTIDE SEQUENCE</scope>
</reference>
<dbReference type="InterPro" id="IPR036282">
    <property type="entry name" value="Glutathione-S-Trfase_C_sf"/>
</dbReference>
<keyword evidence="3 4" id="KW-0539">Nucleus</keyword>
<dbReference type="InterPro" id="IPR015943">
    <property type="entry name" value="WD40/YVTN_repeat-like_dom_sf"/>
</dbReference>
<evidence type="ECO:0000256" key="7">
    <source>
        <dbReference type="SAM" id="Coils"/>
    </source>
</evidence>
<dbReference type="PROSITE" id="PS50405">
    <property type="entry name" value="GST_CTER"/>
    <property type="match status" value="1"/>
</dbReference>
<feature type="coiled-coil region" evidence="7">
    <location>
        <begin position="489"/>
        <end position="516"/>
    </location>
</feature>
<evidence type="ECO:0000259" key="11">
    <source>
        <dbReference type="PROSITE" id="PS50405"/>
    </source>
</evidence>
<gene>
    <name evidence="13" type="ORF">EDS130_LOCUS20962</name>
</gene>
<evidence type="ECO:0000259" key="9">
    <source>
        <dbReference type="PROSITE" id="PS50071"/>
    </source>
</evidence>
<dbReference type="InterPro" id="IPR004045">
    <property type="entry name" value="Glutathione_S-Trfase_N"/>
</dbReference>
<keyword evidence="5" id="KW-0853">WD repeat</keyword>
<dbReference type="PROSITE" id="PS00027">
    <property type="entry name" value="HOMEOBOX_1"/>
    <property type="match status" value="1"/>
</dbReference>
<accession>A0A814QJG5</accession>
<dbReference type="Pfam" id="PF00400">
    <property type="entry name" value="WD40"/>
    <property type="match status" value="3"/>
</dbReference>
<dbReference type="Gene3D" id="1.20.1050.10">
    <property type="match status" value="1"/>
</dbReference>
<dbReference type="Pfam" id="PF25602">
    <property type="entry name" value="WDR47_COR"/>
    <property type="match status" value="1"/>
</dbReference>
<organism evidence="13 14">
    <name type="scientific">Adineta ricciae</name>
    <name type="common">Rotifer</name>
    <dbReference type="NCBI Taxonomy" id="249248"/>
    <lineage>
        <taxon>Eukaryota</taxon>
        <taxon>Metazoa</taxon>
        <taxon>Spiralia</taxon>
        <taxon>Gnathifera</taxon>
        <taxon>Rotifera</taxon>
        <taxon>Eurotatoria</taxon>
        <taxon>Bdelloidea</taxon>
        <taxon>Adinetida</taxon>
        <taxon>Adinetidae</taxon>
        <taxon>Adineta</taxon>
    </lineage>
</organism>
<feature type="DNA-binding region" description="Homeobox" evidence="4">
    <location>
        <begin position="1219"/>
        <end position="1278"/>
    </location>
</feature>
<evidence type="ECO:0000256" key="8">
    <source>
        <dbReference type="SAM" id="MobiDB-lite"/>
    </source>
</evidence>
<dbReference type="PANTHER" id="PTHR19863:SF5">
    <property type="entry name" value="WD REPEAT-CONTAINING PROTEIN 47"/>
    <property type="match status" value="1"/>
</dbReference>
<dbReference type="InterPro" id="IPR006595">
    <property type="entry name" value="CTLH_C"/>
</dbReference>
<dbReference type="SUPFAM" id="SSF50978">
    <property type="entry name" value="WD40 repeat-like"/>
    <property type="match status" value="1"/>
</dbReference>
<dbReference type="PROSITE" id="PS50404">
    <property type="entry name" value="GST_NTER"/>
    <property type="match status" value="1"/>
</dbReference>
<dbReference type="SUPFAM" id="SSF47616">
    <property type="entry name" value="GST C-terminal domain-like"/>
    <property type="match status" value="1"/>
</dbReference>
<dbReference type="InterPro" id="IPR036322">
    <property type="entry name" value="WD40_repeat_dom_sf"/>
</dbReference>
<feature type="compositionally biased region" description="Polar residues" evidence="8">
    <location>
        <begin position="474"/>
        <end position="483"/>
    </location>
</feature>
<evidence type="ECO:0000313" key="13">
    <source>
        <dbReference type="EMBL" id="CAF1119291.1"/>
    </source>
</evidence>
<keyword evidence="2 4" id="KW-0371">Homeobox</keyword>
<sequence length="1309" mass="146958">MSSINGTSALRVNVALLERDVVKLVLDFLQERELYISMLDIERETGIINGSFSEDILFLRQLILDGQWDDVIDFVQPLKTIETFDAKQFIYVVLKYQFLELLCLKTEAQIENDLSVEQIVKFLNDLRPFAPNEQEYKKLSFLLTLKRLQDHTDYHNWNPSAGRVQCFQEIFPLIQRFLQVDKQTIPIAQGDRLVQLLVKGLLYESCVEHCQARATNTDETIDLTDTNSLLASTRLSDTDVSLLSWLHALPTETFSCPFEQKTLTLNIEKFQKPILEATWAEHVLSTPFKPQTMFPFNATPTGKPRSTELMSRSLAPQYDGLSYGLIRSQIFGDYNRNFVNDMSRSLAICNLKDNGNNMNNISATSTGLPTVEEVLYEETPPRSTPSPRTLSPAANVISPLSTHRPQSPKRSVTEPKFTNNTPSFDANAQQQVSIPKSVSGSSQLTHSRKHKQGNGSVSNENGNQSSNNNTPSSKHSNTPSVDSSNDRLLKEYQKSRAEIIRQFDEHETRRNELQKQLTSNATNPKIRAIIDVTKYDSLEDIARSPAFIPVTSLEDVQAIRAIDIHPSGKYYAVGSNSKTIRVCAYPEMKNIRADAVPTSAKVLYKRNKHHLGSIYCMAWSPSGRIIATGSNDKIIKLVRLNMDRLEDESDVEVELTHHNGTVRDVVFMHDNLKDDSILLSGGAGDCKIYVTDVKRQTTIKSYSGHQGHIYSLFAWDACSFVSGSQDGTSRLWDIRQPECVNVISPRPSNSAVAAVAVDCSGQLLAAGYEDASCLLYDLRGKRVVQTYQPHTNEIRSVRFSVHSYYLLTASYDKKVVMTSLSGDLTKPLILSNVAAHGDKIIQARWHPNEMSFVTTSADRTYAIDILLRFNVAALSGFVHLSENDCRINPFKKVPVIGDSGFLLTESVAIFMYLCDKYEKFDWYPKEVKARARVNEYANWQHLNLRSNGAMYFRTKIITPRLTNKPINERELEKWQGRLEDSLGDLENVWLARSSYLGGDHLTFADLLGICELMQPIAAGNKETILKFFIWCMLLPSSSLENSSCLDEIMLSTASTSNQHQPNFWFSGSPLPSFFSSSASSTATSNGGGIEKASYIQQPAANKVLFDSSACSSSSGSSPPLSNDFLLSRSNPSSTTTLNLTQFNYIQQNHHHHPSVLTPPSNNFLPRDDWSQIPMAQTTTSNTSAWHPQHTTKGVPMDNAQVTHYSSMISGNESAKDMKRKSSRPTFTGHQIFALEKMFENTKYLAGTERSRLACQLSMSEAQVKVWFQNRRTKWRKKHAAEAHGPSGKRNKQQRNDESIPTIDSDSNST</sequence>
<dbReference type="InterPro" id="IPR017970">
    <property type="entry name" value="Homeobox_CS"/>
</dbReference>
<evidence type="ECO:0000256" key="3">
    <source>
        <dbReference type="ARBA" id="ARBA00023242"/>
    </source>
</evidence>
<keyword evidence="7" id="KW-0175">Coiled coil</keyword>
<dbReference type="GO" id="GO:0000981">
    <property type="term" value="F:DNA-binding transcription factor activity, RNA polymerase II-specific"/>
    <property type="evidence" value="ECO:0007669"/>
    <property type="project" value="InterPro"/>
</dbReference>
<dbReference type="InterPro" id="IPR006594">
    <property type="entry name" value="LisH"/>
</dbReference>
<dbReference type="CDD" id="cd00086">
    <property type="entry name" value="homeodomain"/>
    <property type="match status" value="1"/>
</dbReference>
<evidence type="ECO:0000256" key="6">
    <source>
        <dbReference type="RuleBase" id="RU000682"/>
    </source>
</evidence>
<dbReference type="InterPro" id="IPR057749">
    <property type="entry name" value="WDR47_COR"/>
</dbReference>
<dbReference type="Pfam" id="PF00046">
    <property type="entry name" value="Homeodomain"/>
    <property type="match status" value="1"/>
</dbReference>
<dbReference type="GO" id="GO:0003677">
    <property type="term" value="F:DNA binding"/>
    <property type="evidence" value="ECO:0007669"/>
    <property type="project" value="UniProtKB-UniRule"/>
</dbReference>
<dbReference type="InterPro" id="IPR036249">
    <property type="entry name" value="Thioredoxin-like_sf"/>
</dbReference>
<feature type="repeat" description="WD" evidence="5">
    <location>
        <begin position="607"/>
        <end position="637"/>
    </location>
</feature>
<evidence type="ECO:0000313" key="14">
    <source>
        <dbReference type="Proteomes" id="UP000663852"/>
    </source>
</evidence>
<feature type="region of interest" description="Disordered" evidence="8">
    <location>
        <begin position="376"/>
        <end position="486"/>
    </location>
</feature>
<name>A0A814QJG5_ADIRI</name>
<comment type="caution">
    <text evidence="13">The sequence shown here is derived from an EMBL/GenBank/DDBJ whole genome shotgun (WGS) entry which is preliminary data.</text>
</comment>
<dbReference type="PROSITE" id="PS50071">
    <property type="entry name" value="HOMEOBOX_2"/>
    <property type="match status" value="1"/>
</dbReference>
<evidence type="ECO:0000256" key="2">
    <source>
        <dbReference type="ARBA" id="ARBA00023155"/>
    </source>
</evidence>
<dbReference type="InterPro" id="IPR001356">
    <property type="entry name" value="HD"/>
</dbReference>
<feature type="region of interest" description="Disordered" evidence="8">
    <location>
        <begin position="1274"/>
        <end position="1309"/>
    </location>
</feature>
<dbReference type="GO" id="GO:0005634">
    <property type="term" value="C:nucleus"/>
    <property type="evidence" value="ECO:0007669"/>
    <property type="project" value="UniProtKB-SubCell"/>
</dbReference>
<evidence type="ECO:0000259" key="12">
    <source>
        <dbReference type="PROSITE" id="PS50897"/>
    </source>
</evidence>
<keyword evidence="1 4" id="KW-0238">DNA-binding</keyword>
<proteinExistence type="predicted"/>
<dbReference type="CDD" id="cd00200">
    <property type="entry name" value="WD40"/>
    <property type="match status" value="1"/>
</dbReference>
<dbReference type="InterPro" id="IPR040067">
    <property type="entry name" value="WDR47"/>
</dbReference>
<dbReference type="PROSITE" id="PS50082">
    <property type="entry name" value="WD_REPEATS_2"/>
    <property type="match status" value="2"/>
</dbReference>
<dbReference type="Gene3D" id="2.130.10.10">
    <property type="entry name" value="YVTN repeat-like/Quinoprotein amine dehydrogenase"/>
    <property type="match status" value="2"/>
</dbReference>
<dbReference type="SUPFAM" id="SSF52833">
    <property type="entry name" value="Thioredoxin-like"/>
    <property type="match status" value="1"/>
</dbReference>
<feature type="domain" description="CTLH" evidence="12">
    <location>
        <begin position="52"/>
        <end position="109"/>
    </location>
</feature>
<dbReference type="OrthoDB" id="6159439at2759"/>
<comment type="subcellular location">
    <subcellularLocation>
        <location evidence="4 6">Nucleus</location>
    </subcellularLocation>
</comment>
<protein>
    <recommendedName>
        <fullName evidence="15">WD repeat-containing protein 47</fullName>
    </recommendedName>
</protein>
<dbReference type="SMART" id="SM00389">
    <property type="entry name" value="HOX"/>
    <property type="match status" value="1"/>
</dbReference>
<dbReference type="SMART" id="SM00320">
    <property type="entry name" value="WD40"/>
    <property type="match status" value="7"/>
</dbReference>
<dbReference type="PANTHER" id="PTHR19863">
    <property type="entry name" value="NEMITIN (NEURONAL ENRICHED MAP INTERACTING PROTEIN) HOMOLOG"/>
    <property type="match status" value="1"/>
</dbReference>
<evidence type="ECO:0000256" key="5">
    <source>
        <dbReference type="PROSITE-ProRule" id="PRU00221"/>
    </source>
</evidence>
<feature type="repeat" description="WD" evidence="5">
    <location>
        <begin position="702"/>
        <end position="742"/>
    </location>
</feature>
<dbReference type="InterPro" id="IPR009057">
    <property type="entry name" value="Homeodomain-like_sf"/>
</dbReference>
<evidence type="ECO:0000256" key="4">
    <source>
        <dbReference type="PROSITE-ProRule" id="PRU00108"/>
    </source>
</evidence>
<feature type="domain" description="GST N-terminal" evidence="10">
    <location>
        <begin position="816"/>
        <end position="921"/>
    </location>
</feature>
<feature type="compositionally biased region" description="Polar residues" evidence="8">
    <location>
        <begin position="398"/>
        <end position="445"/>
    </location>
</feature>
<evidence type="ECO:0008006" key="15">
    <source>
        <dbReference type="Google" id="ProtNLM"/>
    </source>
</evidence>
<evidence type="ECO:0000256" key="1">
    <source>
        <dbReference type="ARBA" id="ARBA00023125"/>
    </source>
</evidence>
<dbReference type="Proteomes" id="UP000663852">
    <property type="component" value="Unassembled WGS sequence"/>
</dbReference>
<dbReference type="SMART" id="SM00668">
    <property type="entry name" value="CTLH"/>
    <property type="match status" value="1"/>
</dbReference>
<dbReference type="InterPro" id="IPR010987">
    <property type="entry name" value="Glutathione-S-Trfase_C-like"/>
</dbReference>
<feature type="domain" description="Homeobox" evidence="9">
    <location>
        <begin position="1217"/>
        <end position="1277"/>
    </location>
</feature>
<dbReference type="PROSITE" id="PS50897">
    <property type="entry name" value="CTLH"/>
    <property type="match status" value="1"/>
</dbReference>
<dbReference type="SUPFAM" id="SSF46689">
    <property type="entry name" value="Homeodomain-like"/>
    <property type="match status" value="1"/>
</dbReference>
<dbReference type="InterPro" id="IPR001680">
    <property type="entry name" value="WD40_rpt"/>
</dbReference>
<dbReference type="PROSITE" id="PS50896">
    <property type="entry name" value="LISH"/>
    <property type="match status" value="1"/>
</dbReference>
<feature type="compositionally biased region" description="Low complexity" evidence="8">
    <location>
        <begin position="453"/>
        <end position="473"/>
    </location>
</feature>
<dbReference type="Gene3D" id="3.40.30.10">
    <property type="entry name" value="Glutaredoxin"/>
    <property type="match status" value="1"/>
</dbReference>
<evidence type="ECO:0000259" key="10">
    <source>
        <dbReference type="PROSITE" id="PS50404"/>
    </source>
</evidence>
<dbReference type="EMBL" id="CAJNOJ010000104">
    <property type="protein sequence ID" value="CAF1119291.1"/>
    <property type="molecule type" value="Genomic_DNA"/>
</dbReference>
<feature type="domain" description="GST C-terminal" evidence="11">
    <location>
        <begin position="926"/>
        <end position="1070"/>
    </location>
</feature>